<dbReference type="EMBL" id="CM042883">
    <property type="protein sequence ID" value="KAI4372204.1"/>
    <property type="molecule type" value="Genomic_DNA"/>
</dbReference>
<evidence type="ECO:0000313" key="1">
    <source>
        <dbReference type="EMBL" id="KAI4372204.1"/>
    </source>
</evidence>
<keyword evidence="2" id="KW-1185">Reference proteome</keyword>
<dbReference type="Proteomes" id="UP001057402">
    <property type="component" value="Chromosome 4"/>
</dbReference>
<organism evidence="1 2">
    <name type="scientific">Melastoma candidum</name>
    <dbReference type="NCBI Taxonomy" id="119954"/>
    <lineage>
        <taxon>Eukaryota</taxon>
        <taxon>Viridiplantae</taxon>
        <taxon>Streptophyta</taxon>
        <taxon>Embryophyta</taxon>
        <taxon>Tracheophyta</taxon>
        <taxon>Spermatophyta</taxon>
        <taxon>Magnoliopsida</taxon>
        <taxon>eudicotyledons</taxon>
        <taxon>Gunneridae</taxon>
        <taxon>Pentapetalae</taxon>
        <taxon>rosids</taxon>
        <taxon>malvids</taxon>
        <taxon>Myrtales</taxon>
        <taxon>Melastomataceae</taxon>
        <taxon>Melastomatoideae</taxon>
        <taxon>Melastomateae</taxon>
        <taxon>Melastoma</taxon>
    </lineage>
</organism>
<name>A0ACB9QZZ1_9MYRT</name>
<protein>
    <submittedName>
        <fullName evidence="1">Uncharacterized protein</fullName>
    </submittedName>
</protein>
<evidence type="ECO:0000313" key="2">
    <source>
        <dbReference type="Proteomes" id="UP001057402"/>
    </source>
</evidence>
<reference evidence="2" key="1">
    <citation type="journal article" date="2023" name="Front. Plant Sci.">
        <title>Chromosomal-level genome assembly of Melastoma candidum provides insights into trichome evolution.</title>
        <authorList>
            <person name="Zhong Y."/>
            <person name="Wu W."/>
            <person name="Sun C."/>
            <person name="Zou P."/>
            <person name="Liu Y."/>
            <person name="Dai S."/>
            <person name="Zhou R."/>
        </authorList>
    </citation>
    <scope>NUCLEOTIDE SEQUENCE [LARGE SCALE GENOMIC DNA]</scope>
</reference>
<comment type="caution">
    <text evidence="1">The sequence shown here is derived from an EMBL/GenBank/DDBJ whole genome shotgun (WGS) entry which is preliminary data.</text>
</comment>
<gene>
    <name evidence="1" type="ORF">MLD38_010468</name>
</gene>
<sequence>MDMDFLTATPSIFSLDHLDELFQLSPLNSFGHQEDVSLSSLLQEGDCGGGAGSGSGSAEPVIIRSPRQRKQRSHKGSSPSRTCRRASGAVAANDKGTDKKVIHRDIERQRRQEMATLYGSLRSHLPVELLKGKRSISDHIHQAVNYIRHRQNKIRVLTEKRDELKRRTELRTDQPHLTELPEQASFDPQDIVIINPCMEGVEIIINTSGRQGIPMSRILKVLMRGGINVTRTNSTQLNERVVHSIHAEVEDRGNVNLADIHQKLMSLTPH</sequence>
<proteinExistence type="predicted"/>
<accession>A0ACB9QZZ1</accession>